<dbReference type="Pfam" id="PF02371">
    <property type="entry name" value="Transposase_20"/>
    <property type="match status" value="1"/>
</dbReference>
<evidence type="ECO:0000313" key="10">
    <source>
        <dbReference type="EMBL" id="QDV20859.1"/>
    </source>
</evidence>
<evidence type="ECO:0000313" key="9">
    <source>
        <dbReference type="EMBL" id="QDV20854.1"/>
    </source>
</evidence>
<dbReference type="EMBL" id="CP036317">
    <property type="protein sequence ID" value="QDV18119.1"/>
    <property type="molecule type" value="Genomic_DNA"/>
</dbReference>
<dbReference type="GO" id="GO:0003677">
    <property type="term" value="F:DNA binding"/>
    <property type="evidence" value="ECO:0007669"/>
    <property type="project" value="InterPro"/>
</dbReference>
<reference evidence="4 12" key="1">
    <citation type="submission" date="2019-02" db="EMBL/GenBank/DDBJ databases">
        <title>Deep-cultivation of Planctomycetes and their phenomic and genomic characterization uncovers novel biology.</title>
        <authorList>
            <person name="Wiegand S."/>
            <person name="Jogler M."/>
            <person name="Boedeker C."/>
            <person name="Pinto D."/>
            <person name="Vollmers J."/>
            <person name="Rivas-Marin E."/>
            <person name="Kohn T."/>
            <person name="Peeters S.H."/>
            <person name="Heuer A."/>
            <person name="Rast P."/>
            <person name="Oberbeckmann S."/>
            <person name="Bunk B."/>
            <person name="Jeske O."/>
            <person name="Meyerdierks A."/>
            <person name="Storesund J.E."/>
            <person name="Kallscheuer N."/>
            <person name="Luecker S."/>
            <person name="Lage O.M."/>
            <person name="Pohl T."/>
            <person name="Merkel B.J."/>
            <person name="Hornburger P."/>
            <person name="Mueller R.-W."/>
            <person name="Bruemmer F."/>
            <person name="Labrenz M."/>
            <person name="Spormann A.M."/>
            <person name="Op den Camp H."/>
            <person name="Overmann J."/>
            <person name="Amann R."/>
            <person name="Jetten M.S.M."/>
            <person name="Mascher T."/>
            <person name="Medema M.H."/>
            <person name="Devos D.P."/>
            <person name="Kaster A.-K."/>
            <person name="Ovreas L."/>
            <person name="Rohde M."/>
            <person name="Galperin M.Y."/>
            <person name="Jogler C."/>
        </authorList>
    </citation>
    <scope>NUCLEOTIDE SEQUENCE [LARGE SCALE GENOMIC DNA]</scope>
    <source>
        <strain evidence="4 12">Pan153</strain>
    </source>
</reference>
<feature type="domain" description="Transposase IS110-like N-terminal" evidence="2">
    <location>
        <begin position="9"/>
        <end position="149"/>
    </location>
</feature>
<dbReference type="RefSeq" id="WP_145455167.1">
    <property type="nucleotide sequence ID" value="NZ_CP036317.1"/>
</dbReference>
<evidence type="ECO:0000259" key="2">
    <source>
        <dbReference type="Pfam" id="PF01548"/>
    </source>
</evidence>
<feature type="domain" description="Transposase IS116/IS110/IS902 C-terminal" evidence="3">
    <location>
        <begin position="193"/>
        <end position="276"/>
    </location>
</feature>
<proteinExistence type="predicted"/>
<dbReference type="Proteomes" id="UP000320839">
    <property type="component" value="Chromosome"/>
</dbReference>
<dbReference type="EMBL" id="CP036317">
    <property type="protein sequence ID" value="QDV20312.1"/>
    <property type="molecule type" value="Genomic_DNA"/>
</dbReference>
<evidence type="ECO:0000313" key="8">
    <source>
        <dbReference type="EMBL" id="QDV20312.1"/>
    </source>
</evidence>
<dbReference type="EMBL" id="CP036317">
    <property type="protein sequence ID" value="QDV20854.1"/>
    <property type="molecule type" value="Genomic_DNA"/>
</dbReference>
<dbReference type="AlphaFoldDB" id="A0A518FLK4"/>
<keyword evidence="1" id="KW-0175">Coiled coil</keyword>
<evidence type="ECO:0000256" key="1">
    <source>
        <dbReference type="SAM" id="Coils"/>
    </source>
</evidence>
<dbReference type="GO" id="GO:0006313">
    <property type="term" value="P:DNA transposition"/>
    <property type="evidence" value="ECO:0007669"/>
    <property type="project" value="InterPro"/>
</dbReference>
<dbReference type="PANTHER" id="PTHR33055:SF13">
    <property type="entry name" value="TRANSPOSASE"/>
    <property type="match status" value="1"/>
</dbReference>
<dbReference type="OrthoDB" id="263899at2"/>
<gene>
    <name evidence="4" type="ORF">Pan153_18020</name>
    <name evidence="5" type="ORF">Pan153_22680</name>
    <name evidence="6" type="ORF">Pan153_27760</name>
    <name evidence="7" type="ORF">Pan153_38790</name>
    <name evidence="8" type="ORF">Pan153_49870</name>
    <name evidence="9" type="ORF">Pan153_55330</name>
    <name evidence="10" type="ORF">Pan153_55380</name>
    <name evidence="11" type="ORF">Pan153_56820</name>
</gene>
<dbReference type="PANTHER" id="PTHR33055">
    <property type="entry name" value="TRANSPOSASE FOR INSERTION SEQUENCE ELEMENT IS1111A"/>
    <property type="match status" value="1"/>
</dbReference>
<dbReference type="Pfam" id="PF01548">
    <property type="entry name" value="DEDD_Tnp_IS110"/>
    <property type="match status" value="1"/>
</dbReference>
<dbReference type="EMBL" id="CP036317">
    <property type="protein sequence ID" value="QDV17615.1"/>
    <property type="molecule type" value="Genomic_DNA"/>
</dbReference>
<dbReference type="NCBIfam" id="NF033542">
    <property type="entry name" value="transpos_IS110"/>
    <property type="match status" value="1"/>
</dbReference>
<evidence type="ECO:0000313" key="12">
    <source>
        <dbReference type="Proteomes" id="UP000320839"/>
    </source>
</evidence>
<protein>
    <submittedName>
        <fullName evidence="4">Transposase</fullName>
    </submittedName>
</protein>
<dbReference type="EMBL" id="CP036317">
    <property type="protein sequence ID" value="QDV17167.1"/>
    <property type="molecule type" value="Genomic_DNA"/>
</dbReference>
<evidence type="ECO:0000313" key="11">
    <source>
        <dbReference type="EMBL" id="QDV21000.1"/>
    </source>
</evidence>
<dbReference type="EMBL" id="CP036317">
    <property type="protein sequence ID" value="QDV21000.1"/>
    <property type="molecule type" value="Genomic_DNA"/>
</dbReference>
<dbReference type="EMBL" id="CP036317">
    <property type="protein sequence ID" value="QDV20859.1"/>
    <property type="molecule type" value="Genomic_DNA"/>
</dbReference>
<dbReference type="GO" id="GO:0004803">
    <property type="term" value="F:transposase activity"/>
    <property type="evidence" value="ECO:0007669"/>
    <property type="project" value="InterPro"/>
</dbReference>
<dbReference type="InterPro" id="IPR047650">
    <property type="entry name" value="Transpos_IS110"/>
</dbReference>
<name>A0A518FLK4_9PLAN</name>
<evidence type="ECO:0000313" key="5">
    <source>
        <dbReference type="EMBL" id="QDV17615.1"/>
    </source>
</evidence>
<accession>A0A518FLK4</accession>
<evidence type="ECO:0000313" key="7">
    <source>
        <dbReference type="EMBL" id="QDV19214.1"/>
    </source>
</evidence>
<evidence type="ECO:0000313" key="4">
    <source>
        <dbReference type="EMBL" id="QDV17167.1"/>
    </source>
</evidence>
<evidence type="ECO:0000313" key="6">
    <source>
        <dbReference type="EMBL" id="QDV18119.1"/>
    </source>
</evidence>
<dbReference type="EMBL" id="CP036317">
    <property type="protein sequence ID" value="QDV19214.1"/>
    <property type="molecule type" value="Genomic_DNA"/>
</dbReference>
<dbReference type="InterPro" id="IPR003346">
    <property type="entry name" value="Transposase_20"/>
</dbReference>
<sequence>MHQHNTNYVGIDISKSKFDARSTESSKGVVYQYTPDGMKQFIQLLQQIQPKLICLEATGGLERKLVALLHKHKFPVAVVNPRQIRDFARAKNRLAKTDQIDANTIMEFAQTMNPRITEPLIQAQQKMRDFTARRGQVCKQLLQERNRLGTAADKQVAKLINQSIRFMEKQLKAIEKELKQLIDADEESRKRSKILQSVPGIAGTTAALLISELPELGSLNRKQISRLVGVAPTNRDSGTLRGKRTIGGGRVRVRNGLYMPTVTALNHNPVISTFYKRLVKNGKPKMVALVAAMRKLLIILNTMVKEGKQWETKVINF</sequence>
<organism evidence="4 12">
    <name type="scientific">Gimesia panareensis</name>
    <dbReference type="NCBI Taxonomy" id="2527978"/>
    <lineage>
        <taxon>Bacteria</taxon>
        <taxon>Pseudomonadati</taxon>
        <taxon>Planctomycetota</taxon>
        <taxon>Planctomycetia</taxon>
        <taxon>Planctomycetales</taxon>
        <taxon>Planctomycetaceae</taxon>
        <taxon>Gimesia</taxon>
    </lineage>
</organism>
<evidence type="ECO:0000259" key="3">
    <source>
        <dbReference type="Pfam" id="PF02371"/>
    </source>
</evidence>
<dbReference type="InterPro" id="IPR002525">
    <property type="entry name" value="Transp_IS110-like_N"/>
</dbReference>
<feature type="coiled-coil region" evidence="1">
    <location>
        <begin position="157"/>
        <end position="191"/>
    </location>
</feature>